<feature type="disulfide bond" description="Redox-active" evidence="8">
    <location>
        <begin position="55"/>
        <end position="58"/>
    </location>
</feature>
<dbReference type="PIRSF" id="PIRSF001488">
    <property type="entry name" value="Tdi_protein"/>
    <property type="match status" value="1"/>
</dbReference>
<dbReference type="InterPro" id="IPR023205">
    <property type="entry name" value="DsbA/DsbL"/>
</dbReference>
<evidence type="ECO:0000256" key="4">
    <source>
        <dbReference type="ARBA" id="ARBA00022764"/>
    </source>
</evidence>
<dbReference type="GO" id="GO:0042597">
    <property type="term" value="C:periplasmic space"/>
    <property type="evidence" value="ECO:0007669"/>
    <property type="project" value="UniProtKB-SubCell"/>
</dbReference>
<evidence type="ECO:0000256" key="7">
    <source>
        <dbReference type="PIRNR" id="PIRNR001488"/>
    </source>
</evidence>
<comment type="similarity">
    <text evidence="2">Belongs to the thioredoxin family. DsbA subfamily.</text>
</comment>
<dbReference type="Proteomes" id="UP000543030">
    <property type="component" value="Unassembled WGS sequence"/>
</dbReference>
<sequence>MTRWIKSLLLAVGFVAATVAHADIKEGTEYKLMAQPVPVQVPGKIEVIEFFWYGCPHCFHVEPFVEQWAAKLPSDVNFIRYHVVWQGRSDIEAHAKIFIALNQMGIAGKYQQAVFNAIQRDNIELRRPEALFDWVKKQGIDVNKFKAAYNSFSANAELGKLSQLVETYHIDGVPTFVVNGKFVTAPSMVGKEDGTVLTVIDQLIAKERATMKPAAAAATTATKKKK</sequence>
<evidence type="ECO:0000256" key="9">
    <source>
        <dbReference type="SAM" id="SignalP"/>
    </source>
</evidence>
<dbReference type="GO" id="GO:0015036">
    <property type="term" value="F:disulfide oxidoreductase activity"/>
    <property type="evidence" value="ECO:0007669"/>
    <property type="project" value="UniProtKB-ARBA"/>
</dbReference>
<name>A0A840RJ93_9NEIS</name>
<evidence type="ECO:0000313" key="11">
    <source>
        <dbReference type="EMBL" id="MBB5192376.1"/>
    </source>
</evidence>
<evidence type="ECO:0000256" key="5">
    <source>
        <dbReference type="ARBA" id="ARBA00023157"/>
    </source>
</evidence>
<keyword evidence="3 9" id="KW-0732">Signal</keyword>
<dbReference type="RefSeq" id="WP_184102046.1">
    <property type="nucleotide sequence ID" value="NZ_JACHHN010000006.1"/>
</dbReference>
<keyword evidence="12" id="KW-1185">Reference proteome</keyword>
<dbReference type="InterPro" id="IPR050824">
    <property type="entry name" value="Thiol_disulfide_DsbA"/>
</dbReference>
<dbReference type="AlphaFoldDB" id="A0A840RJ93"/>
<evidence type="ECO:0000313" key="12">
    <source>
        <dbReference type="Proteomes" id="UP000543030"/>
    </source>
</evidence>
<evidence type="ECO:0000259" key="10">
    <source>
        <dbReference type="PROSITE" id="PS51352"/>
    </source>
</evidence>
<dbReference type="SUPFAM" id="SSF52833">
    <property type="entry name" value="Thioredoxin-like"/>
    <property type="match status" value="1"/>
</dbReference>
<dbReference type="InterPro" id="IPR013766">
    <property type="entry name" value="Thioredoxin_domain"/>
</dbReference>
<dbReference type="InterPro" id="IPR036249">
    <property type="entry name" value="Thioredoxin-like_sf"/>
</dbReference>
<keyword evidence="6" id="KW-0676">Redox-active center</keyword>
<comment type="caution">
    <text evidence="11">The sequence shown here is derived from an EMBL/GenBank/DDBJ whole genome shotgun (WGS) entry which is preliminary data.</text>
</comment>
<dbReference type="PANTHER" id="PTHR35891:SF3">
    <property type="entry name" value="THIOL:DISULFIDE INTERCHANGE PROTEIN DSBL"/>
    <property type="match status" value="1"/>
</dbReference>
<accession>A0A840RJ93</accession>
<evidence type="ECO:0000256" key="3">
    <source>
        <dbReference type="ARBA" id="ARBA00022729"/>
    </source>
</evidence>
<reference evidence="11 12" key="1">
    <citation type="submission" date="2020-08" db="EMBL/GenBank/DDBJ databases">
        <title>Genomic Encyclopedia of Type Strains, Phase IV (KMG-IV): sequencing the most valuable type-strain genomes for metagenomic binning, comparative biology and taxonomic classification.</title>
        <authorList>
            <person name="Goeker M."/>
        </authorList>
    </citation>
    <scope>NUCLEOTIDE SEQUENCE [LARGE SCALE GENOMIC DNA]</scope>
    <source>
        <strain evidence="11 12">DSM 18233</strain>
    </source>
</reference>
<dbReference type="PROSITE" id="PS51352">
    <property type="entry name" value="THIOREDOXIN_2"/>
    <property type="match status" value="1"/>
</dbReference>
<dbReference type="InterPro" id="IPR017937">
    <property type="entry name" value="Thioredoxin_CS"/>
</dbReference>
<dbReference type="Gene3D" id="3.40.30.10">
    <property type="entry name" value="Glutaredoxin"/>
    <property type="match status" value="2"/>
</dbReference>
<protein>
    <recommendedName>
        <fullName evidence="7">Thiol:disulfide interchange protein</fullName>
    </recommendedName>
</protein>
<feature type="chain" id="PRO_5032608798" description="Thiol:disulfide interchange protein" evidence="9">
    <location>
        <begin position="23"/>
        <end position="226"/>
    </location>
</feature>
<comment type="subcellular location">
    <subcellularLocation>
        <location evidence="1 7">Periplasm</location>
    </subcellularLocation>
</comment>
<feature type="signal peptide" evidence="9">
    <location>
        <begin position="1"/>
        <end position="22"/>
    </location>
</feature>
<organism evidence="11 12">
    <name type="scientific">Silvimonas terrae</name>
    <dbReference type="NCBI Taxonomy" id="300266"/>
    <lineage>
        <taxon>Bacteria</taxon>
        <taxon>Pseudomonadati</taxon>
        <taxon>Pseudomonadota</taxon>
        <taxon>Betaproteobacteria</taxon>
        <taxon>Neisseriales</taxon>
        <taxon>Chitinibacteraceae</taxon>
        <taxon>Silvimonas</taxon>
    </lineage>
</organism>
<evidence type="ECO:0000256" key="6">
    <source>
        <dbReference type="ARBA" id="ARBA00023284"/>
    </source>
</evidence>
<dbReference type="Pfam" id="PF01323">
    <property type="entry name" value="DSBA"/>
    <property type="match status" value="1"/>
</dbReference>
<evidence type="ECO:0000256" key="8">
    <source>
        <dbReference type="PIRSR" id="PIRSR001488-1"/>
    </source>
</evidence>
<keyword evidence="5 7" id="KW-1015">Disulfide bond</keyword>
<dbReference type="EMBL" id="JACHHN010000006">
    <property type="protein sequence ID" value="MBB5192376.1"/>
    <property type="molecule type" value="Genomic_DNA"/>
</dbReference>
<dbReference type="PANTHER" id="PTHR35891">
    <property type="entry name" value="THIOL:DISULFIDE INTERCHANGE PROTEIN DSBA"/>
    <property type="match status" value="1"/>
</dbReference>
<keyword evidence="4 7" id="KW-0574">Periplasm</keyword>
<dbReference type="CDD" id="cd03019">
    <property type="entry name" value="DsbA_DsbA"/>
    <property type="match status" value="1"/>
</dbReference>
<evidence type="ECO:0000256" key="1">
    <source>
        <dbReference type="ARBA" id="ARBA00004418"/>
    </source>
</evidence>
<dbReference type="InterPro" id="IPR001853">
    <property type="entry name" value="DSBA-like_thioredoxin_dom"/>
</dbReference>
<dbReference type="PROSITE" id="PS00194">
    <property type="entry name" value="THIOREDOXIN_1"/>
    <property type="match status" value="1"/>
</dbReference>
<evidence type="ECO:0000256" key="2">
    <source>
        <dbReference type="ARBA" id="ARBA00005791"/>
    </source>
</evidence>
<feature type="domain" description="Thioredoxin" evidence="10">
    <location>
        <begin position="10"/>
        <end position="154"/>
    </location>
</feature>
<proteinExistence type="inferred from homology"/>
<gene>
    <name evidence="11" type="ORF">HNQ50_003117</name>
</gene>